<dbReference type="EMBL" id="KV454538">
    <property type="protein sequence ID" value="ODV69316.1"/>
    <property type="molecule type" value="Genomic_DNA"/>
</dbReference>
<keyword evidence="3" id="KW-1185">Reference proteome</keyword>
<evidence type="ECO:0000313" key="3">
    <source>
        <dbReference type="Proteomes" id="UP000095085"/>
    </source>
</evidence>
<evidence type="ECO:0000313" key="2">
    <source>
        <dbReference type="EMBL" id="ODV69316.1"/>
    </source>
</evidence>
<dbReference type="AlphaFoldDB" id="A0A1E4RQ10"/>
<sequence length="451" mass="50235">MTGIGFGEANPPKTPPGFSYTTSGSSASFTTPPKRKYSVSHSNKRQKTLPSTPEATPNKTPRSIRKKAKDIILTPPQSSQKQPFQTPRPAMFSFGMFLPTPLTVGSGRKFKQKPSEISDEKLPQPELKDSKELNEDGDYLDHELISKPKKSISETLKALAGSNDTEVKETRSCTPPPLAAASKNLPATPQNNIIDDKLVNEWHAKSFNRKKIYSDVEDDDEIDSILQNGKSNQISIPNPFVDSKLPNPSKFNSKILNSLYDDDEKEEEKNHKLSNPFGISIKLKVDFSSQAEFINHKTGERVIRELSDKEKSIKPKKLLFDLDSSPPPSNSTPSNDQSNVSTTNLPGTTPRPKPTFVSSPFTSSTSTPKNDTPTTRFQNPFNLPSNNSTPIRYPIHDKKMKVNNNIQNKKKADELIDNSIGKKFILKNLNDFMVDGKSKNNLGFEIFKDDD</sequence>
<feature type="region of interest" description="Disordered" evidence="1">
    <location>
        <begin position="159"/>
        <end position="192"/>
    </location>
</feature>
<feature type="compositionally biased region" description="Polar residues" evidence="1">
    <location>
        <begin position="48"/>
        <end position="61"/>
    </location>
</feature>
<feature type="region of interest" description="Disordered" evidence="1">
    <location>
        <begin position="319"/>
        <end position="388"/>
    </location>
</feature>
<reference evidence="3" key="1">
    <citation type="submission" date="2016-05" db="EMBL/GenBank/DDBJ databases">
        <title>Comparative genomics of biotechnologically important yeasts.</title>
        <authorList>
            <consortium name="DOE Joint Genome Institute"/>
            <person name="Riley R."/>
            <person name="Haridas S."/>
            <person name="Wolfe K.H."/>
            <person name="Lopes M.R."/>
            <person name="Hittinger C.T."/>
            <person name="Goker M."/>
            <person name="Salamov A."/>
            <person name="Wisecaver J."/>
            <person name="Long T.M."/>
            <person name="Aerts A.L."/>
            <person name="Barry K."/>
            <person name="Choi C."/>
            <person name="Clum A."/>
            <person name="Coughlan A.Y."/>
            <person name="Deshpande S."/>
            <person name="Douglass A.P."/>
            <person name="Hanson S.J."/>
            <person name="Klenk H.-P."/>
            <person name="Labutti K."/>
            <person name="Lapidus A."/>
            <person name="Lindquist E."/>
            <person name="Lipzen A."/>
            <person name="Meier-Kolthoff J.P."/>
            <person name="Ohm R.A."/>
            <person name="Otillar R.P."/>
            <person name="Pangilinan J."/>
            <person name="Peng Y."/>
            <person name="Rokas A."/>
            <person name="Rosa C.A."/>
            <person name="Scheuner C."/>
            <person name="Sibirny A.A."/>
            <person name="Slot J.C."/>
            <person name="Stielow J.B."/>
            <person name="Sun H."/>
            <person name="Kurtzman C.P."/>
            <person name="Blackwell M."/>
            <person name="Grigoriev I.V."/>
            <person name="Jeffries T.W."/>
        </authorList>
    </citation>
    <scope>NUCLEOTIDE SEQUENCE [LARGE SCALE GENOMIC DNA]</scope>
    <source>
        <strain evidence="3">NRRL Y-1933</strain>
    </source>
</reference>
<feature type="compositionally biased region" description="Basic and acidic residues" evidence="1">
    <location>
        <begin position="113"/>
        <end position="135"/>
    </location>
</feature>
<dbReference type="RefSeq" id="XP_020078383.1">
    <property type="nucleotide sequence ID" value="XM_020222645.1"/>
</dbReference>
<dbReference type="Proteomes" id="UP000095085">
    <property type="component" value="Unassembled WGS sequence"/>
</dbReference>
<evidence type="ECO:0000256" key="1">
    <source>
        <dbReference type="SAM" id="MobiDB-lite"/>
    </source>
</evidence>
<organism evidence="2 3">
    <name type="scientific">Hyphopichia burtonii NRRL Y-1933</name>
    <dbReference type="NCBI Taxonomy" id="984485"/>
    <lineage>
        <taxon>Eukaryota</taxon>
        <taxon>Fungi</taxon>
        <taxon>Dikarya</taxon>
        <taxon>Ascomycota</taxon>
        <taxon>Saccharomycotina</taxon>
        <taxon>Pichiomycetes</taxon>
        <taxon>Debaryomycetaceae</taxon>
        <taxon>Hyphopichia</taxon>
    </lineage>
</organism>
<feature type="compositionally biased region" description="Basic residues" evidence="1">
    <location>
        <begin position="33"/>
        <end position="47"/>
    </location>
</feature>
<gene>
    <name evidence="2" type="ORF">HYPBUDRAFT_163965</name>
</gene>
<feature type="compositionally biased region" description="Low complexity" evidence="1">
    <location>
        <begin position="354"/>
        <end position="369"/>
    </location>
</feature>
<feature type="compositionally biased region" description="Polar residues" evidence="1">
    <location>
        <begin position="19"/>
        <end position="31"/>
    </location>
</feature>
<accession>A0A1E4RQ10</accession>
<dbReference type="OrthoDB" id="3997968at2759"/>
<proteinExistence type="predicted"/>
<protein>
    <submittedName>
        <fullName evidence="2">Uncharacterized protein</fullName>
    </submittedName>
</protein>
<feature type="compositionally biased region" description="Polar residues" evidence="1">
    <location>
        <begin position="370"/>
        <end position="388"/>
    </location>
</feature>
<name>A0A1E4RQ10_9ASCO</name>
<feature type="compositionally biased region" description="Polar residues" evidence="1">
    <location>
        <begin position="75"/>
        <end position="85"/>
    </location>
</feature>
<feature type="region of interest" description="Disordered" evidence="1">
    <location>
        <begin position="1"/>
        <end position="135"/>
    </location>
</feature>
<dbReference type="GeneID" id="30997194"/>